<dbReference type="FunFam" id="1.10.472.80:FF:000077">
    <property type="entry name" value="TBC1 domain family member"/>
    <property type="match status" value="1"/>
</dbReference>
<feature type="region of interest" description="Disordered" evidence="2">
    <location>
        <begin position="213"/>
        <end position="232"/>
    </location>
</feature>
<dbReference type="OrthoDB" id="10264062at2759"/>
<dbReference type="RefSeq" id="XP_018993017.1">
    <property type="nucleotide sequence ID" value="XM_019139074.1"/>
</dbReference>
<gene>
    <name evidence="4" type="ORF">L202_04909</name>
</gene>
<dbReference type="SMART" id="SM00164">
    <property type="entry name" value="TBC"/>
    <property type="match status" value="1"/>
</dbReference>
<feature type="domain" description="Rab-GAP TBC" evidence="3">
    <location>
        <begin position="515"/>
        <end position="771"/>
    </location>
</feature>
<dbReference type="STRING" id="1295533.A0A1E3HQR9"/>
<dbReference type="InterPro" id="IPR000195">
    <property type="entry name" value="Rab-GAP-TBC_dom"/>
</dbReference>
<proteinExistence type="predicted"/>
<keyword evidence="5" id="KW-1185">Reference proteome</keyword>
<organism evidence="4 5">
    <name type="scientific">Cryptococcus amylolentus CBS 6039</name>
    <dbReference type="NCBI Taxonomy" id="1295533"/>
    <lineage>
        <taxon>Eukaryota</taxon>
        <taxon>Fungi</taxon>
        <taxon>Dikarya</taxon>
        <taxon>Basidiomycota</taxon>
        <taxon>Agaricomycotina</taxon>
        <taxon>Tremellomycetes</taxon>
        <taxon>Tremellales</taxon>
        <taxon>Cryptococcaceae</taxon>
        <taxon>Cryptococcus</taxon>
    </lineage>
</organism>
<dbReference type="GeneID" id="30156218"/>
<accession>A0A1E3HQR9</accession>
<dbReference type="Gene3D" id="1.10.472.80">
    <property type="entry name" value="Ypt/Rab-GAP domain of gyp1p, domain 3"/>
    <property type="match status" value="1"/>
</dbReference>
<comment type="caution">
    <text evidence="4">The sequence shown here is derived from an EMBL/GenBank/DDBJ whole genome shotgun (WGS) entry which is preliminary data.</text>
</comment>
<name>A0A1E3HQR9_9TREE</name>
<feature type="compositionally biased region" description="Basic and acidic residues" evidence="2">
    <location>
        <begin position="274"/>
        <end position="283"/>
    </location>
</feature>
<dbReference type="Pfam" id="PF00566">
    <property type="entry name" value="RabGAP-TBC"/>
    <property type="match status" value="1"/>
</dbReference>
<dbReference type="PANTHER" id="PTHR22957">
    <property type="entry name" value="TBC1 DOMAIN FAMILY MEMBER GTPASE-ACTIVATING PROTEIN"/>
    <property type="match status" value="1"/>
</dbReference>
<dbReference type="PROSITE" id="PS50086">
    <property type="entry name" value="TBC_RABGAP"/>
    <property type="match status" value="1"/>
</dbReference>
<evidence type="ECO:0000256" key="1">
    <source>
        <dbReference type="ARBA" id="ARBA00022468"/>
    </source>
</evidence>
<feature type="compositionally biased region" description="Polar residues" evidence="2">
    <location>
        <begin position="296"/>
        <end position="306"/>
    </location>
</feature>
<feature type="compositionally biased region" description="Basic and acidic residues" evidence="2">
    <location>
        <begin position="546"/>
        <end position="560"/>
    </location>
</feature>
<dbReference type="Proteomes" id="UP000094065">
    <property type="component" value="Unassembled WGS sequence"/>
</dbReference>
<reference evidence="4 5" key="1">
    <citation type="submission" date="2016-06" db="EMBL/GenBank/DDBJ databases">
        <title>Evolution of pathogenesis and genome organization in the Tremellales.</title>
        <authorList>
            <person name="Cuomo C."/>
            <person name="Litvintseva A."/>
            <person name="Heitman J."/>
            <person name="Chen Y."/>
            <person name="Sun S."/>
            <person name="Springer D."/>
            <person name="Dromer F."/>
            <person name="Young S."/>
            <person name="Zeng Q."/>
            <person name="Chapman S."/>
            <person name="Gujja S."/>
            <person name="Saif S."/>
            <person name="Birren B."/>
        </authorList>
    </citation>
    <scope>NUCLEOTIDE SEQUENCE [LARGE SCALE GENOMIC DNA]</scope>
    <source>
        <strain evidence="4 5">CBS 6039</strain>
    </source>
</reference>
<feature type="compositionally biased region" description="Basic and acidic residues" evidence="2">
    <location>
        <begin position="849"/>
        <end position="876"/>
    </location>
</feature>
<evidence type="ECO:0000313" key="5">
    <source>
        <dbReference type="Proteomes" id="UP000094065"/>
    </source>
</evidence>
<feature type="region of interest" description="Disordered" evidence="2">
    <location>
        <begin position="274"/>
        <end position="317"/>
    </location>
</feature>
<sequence length="901" mass="100742">MRTRHSMSTDIPDENSSDFVHIPSPATASQDFDFVTHPSHTPTMSTRSASAGSGAAVPEGKARLLYCKSHVAIHPTAFKTDNISGYLGIVETQSSKPQPADEEAKTGQLSVAGEGLLVTWVPDEVLERMDEHDRDVYKKLGHKEEGDAEEDGFVFVSVPPPKGEKYAFSVPVTNIYSILVYPPSLSHWYGSATINLTGGISLPTLYFHDDESPLLASPKPSPQPDAAARPTPRARWGFPPILSLLESRAVLVRSRLLQAKRSMGAELWLVNPSKSDREVHEAGVPDEEPETVPTRKPNQTQQTNSPRKAEYPPKPDYPAVYPGFAGIENLTPKQSILTGLSSLTSLSRRKASQLLSHPLAQPVVPHLPPAFKSLVNVPGEWERNGRTQGANAQNGGRGGSDVASEFESARLYLAKWARVVAEEGERARREELAAQARIRPSSPTASTADVDENLASSLGVFSLLPKSYAKRPVPSSTRHPQNPISLQDWVTFEEEGKDELFVRQQIFRRGFSTLPVDGQALREGWEVLLSIVPWHIGGADTSSDGLGKRRQERNEVRDGKRQVYEGLKRKWKADADEGKGDEGWKEEWHRIDVDCRRTDRNQPIYAVPSDLAKANAHEKEGSTQVHEYGDGNDEDEEGGMAPLNHHIAALRTILMTYHTYSPELGYVQGMSDLLSPIYVIFDGNEADSFWGLVGVMKMMESNFLRDQSGMKKQLSQLQQLIAVMDPELYVHLERTGSLNLFFTFRWILIIFKREFPFTTIPRLWENLFTGYYSNQFVIFVALAVLQSHREVIIRYLAEFDEVLKYANDLSGTIDLESTLAQAEVLFISFQAMIEDIDKSTAEESQQGELRQRVTEKGKDKDAEPHEEPEVLREEEQKVQAKKLISSDLRELLVGWTPRQDE</sequence>
<dbReference type="EMBL" id="AWGJ01000007">
    <property type="protein sequence ID" value="ODN77781.1"/>
    <property type="molecule type" value="Genomic_DNA"/>
</dbReference>
<dbReference type="PANTHER" id="PTHR22957:SF502">
    <property type="entry name" value="SMALL G PROTEIN SIGNALING MODULATOR 2-RELATED"/>
    <property type="match status" value="1"/>
</dbReference>
<dbReference type="InterPro" id="IPR035969">
    <property type="entry name" value="Rab-GAP_TBC_sf"/>
</dbReference>
<keyword evidence="1" id="KW-0343">GTPase activation</keyword>
<dbReference type="GO" id="GO:0005096">
    <property type="term" value="F:GTPase activator activity"/>
    <property type="evidence" value="ECO:0007669"/>
    <property type="project" value="UniProtKB-KW"/>
</dbReference>
<evidence type="ECO:0000313" key="4">
    <source>
        <dbReference type="EMBL" id="ODN77781.1"/>
    </source>
</evidence>
<feature type="region of interest" description="Disordered" evidence="2">
    <location>
        <begin position="840"/>
        <end position="876"/>
    </location>
</feature>
<evidence type="ECO:0000259" key="3">
    <source>
        <dbReference type="PROSITE" id="PS50086"/>
    </source>
</evidence>
<feature type="region of interest" description="Disordered" evidence="2">
    <location>
        <begin position="540"/>
        <end position="560"/>
    </location>
</feature>
<evidence type="ECO:0000256" key="2">
    <source>
        <dbReference type="SAM" id="MobiDB-lite"/>
    </source>
</evidence>
<dbReference type="AlphaFoldDB" id="A0A1E3HQR9"/>
<protein>
    <recommendedName>
        <fullName evidence="3">Rab-GAP TBC domain-containing protein</fullName>
    </recommendedName>
</protein>
<dbReference type="SUPFAM" id="SSF47923">
    <property type="entry name" value="Ypt/Rab-GAP domain of gyp1p"/>
    <property type="match status" value="2"/>
</dbReference>
<dbReference type="Gene3D" id="1.10.8.270">
    <property type="entry name" value="putative rabgap domain of human tbc1 domain family member 14 like domains"/>
    <property type="match status" value="1"/>
</dbReference>